<proteinExistence type="predicted"/>
<dbReference type="InterPro" id="IPR052402">
    <property type="entry name" value="ADCK_kinase"/>
</dbReference>
<comment type="caution">
    <text evidence="3">The sequence shown here is derived from an EMBL/GenBank/DDBJ whole genome shotgun (WGS) entry which is preliminary data.</text>
</comment>
<evidence type="ECO:0000313" key="4">
    <source>
        <dbReference type="Proteomes" id="UP000626109"/>
    </source>
</evidence>
<reference evidence="3" key="1">
    <citation type="submission" date="2021-02" db="EMBL/GenBank/DDBJ databases">
        <authorList>
            <person name="Dougan E. K."/>
            <person name="Rhodes N."/>
            <person name="Thang M."/>
            <person name="Chan C."/>
        </authorList>
    </citation>
    <scope>NUCLEOTIDE SEQUENCE</scope>
</reference>
<dbReference type="PANTHER" id="PTHR45890">
    <property type="entry name" value="AARF DOMAIN CONTAINING KINASE 2 (PREDICTED)"/>
    <property type="match status" value="1"/>
</dbReference>
<dbReference type="Gene3D" id="1.10.510.10">
    <property type="entry name" value="Transferase(Phosphotransferase) domain 1"/>
    <property type="match status" value="1"/>
</dbReference>
<gene>
    <name evidence="3" type="ORF">PGLA2088_LOCUS36728</name>
</gene>
<evidence type="ECO:0000313" key="3">
    <source>
        <dbReference type="EMBL" id="CAE8711899.1"/>
    </source>
</evidence>
<name>A0A813KSP6_POLGL</name>
<dbReference type="PANTHER" id="PTHR45890:SF1">
    <property type="entry name" value="AARF DOMAIN CONTAINING KINASE 2"/>
    <property type="match status" value="1"/>
</dbReference>
<evidence type="ECO:0000256" key="1">
    <source>
        <dbReference type="SAM" id="MobiDB-lite"/>
    </source>
</evidence>
<feature type="region of interest" description="Disordered" evidence="1">
    <location>
        <begin position="62"/>
        <end position="81"/>
    </location>
</feature>
<dbReference type="InterPro" id="IPR011009">
    <property type="entry name" value="Kinase-like_dom_sf"/>
</dbReference>
<organism evidence="3 4">
    <name type="scientific">Polarella glacialis</name>
    <name type="common">Dinoflagellate</name>
    <dbReference type="NCBI Taxonomy" id="89957"/>
    <lineage>
        <taxon>Eukaryota</taxon>
        <taxon>Sar</taxon>
        <taxon>Alveolata</taxon>
        <taxon>Dinophyceae</taxon>
        <taxon>Suessiales</taxon>
        <taxon>Suessiaceae</taxon>
        <taxon>Polarella</taxon>
    </lineage>
</organism>
<dbReference type="SUPFAM" id="SSF56112">
    <property type="entry name" value="Protein kinase-like (PK-like)"/>
    <property type="match status" value="1"/>
</dbReference>
<evidence type="ECO:0000259" key="2">
    <source>
        <dbReference type="Pfam" id="PF03109"/>
    </source>
</evidence>
<feature type="domain" description="ABC1 atypical kinase-like" evidence="2">
    <location>
        <begin position="240"/>
        <end position="512"/>
    </location>
</feature>
<dbReference type="Proteomes" id="UP000626109">
    <property type="component" value="Unassembled WGS sequence"/>
</dbReference>
<dbReference type="EMBL" id="CAJNNW010032239">
    <property type="protein sequence ID" value="CAE8711899.1"/>
    <property type="molecule type" value="Genomic_DNA"/>
</dbReference>
<protein>
    <recommendedName>
        <fullName evidence="2">ABC1 atypical kinase-like domain-containing protein</fullName>
    </recommendedName>
</protein>
<dbReference type="InterPro" id="IPR004147">
    <property type="entry name" value="ABC1_dom"/>
</dbReference>
<accession>A0A813KSP6</accession>
<dbReference type="AlphaFoldDB" id="A0A813KSP6"/>
<sequence length="619" mass="68772">MSLRLSLRRGLRRCPTGTCTSGPVVMPLRAASSAAARGTACAARQLRQAEAFERQVASLRRNRSAAKAAKGQPGGAMRHSSSSSRAAVPQAALEQSAGSSSLRRAVAAAAAAAAVGYGAYSAFGAWSLLNLATEEDYDIELPRIAEPPAHFVHPYECWPWYAKVWFAFKRSIFLVYTFAPFIRASTLMLIFHDSQSWRDCWLEQMLQCTQNAGAAFQKFGQWLSMRPDMFPPDVIRVLAKLRSDAPSHSIEVSRSTLRRQLGQDIEELFDEFEDEPVASGSVGQVHRAKLRAEYALDGPGGRLRDVAVKVQHPGVVDSAFMDLSIVWKVVEFSERFLHMTMPFDRGDFDEVIQAQMDFQREAFNLQRFEKNFKGERRIRFPKVSPRFVTPEVLVETWAHGKVISNILEDFDNATSSCKEAMSSIGEEIGEKKQDLQKKLCSILYDMSMKMMVRDNFVHGDLHGGNILYSEADNHVTVIDAGIATSLDPKTIAPFGRFLHALCSGQTDGIVKYLQRFNVAKIPANIGEFRTDIQAIMDKFMGPLCTKPGEPVNAADMFGEVMFSMQKHGMLLKGDVASTLFTISISEGLIRQLDPHFDVARRAVPYIAQHMASALAEPDL</sequence>
<dbReference type="Pfam" id="PF03109">
    <property type="entry name" value="ABC1"/>
    <property type="match status" value="1"/>
</dbReference>